<evidence type="ECO:0000256" key="4">
    <source>
        <dbReference type="ARBA" id="ARBA00023172"/>
    </source>
</evidence>
<keyword evidence="3 7" id="KW-0227">DNA damage</keyword>
<dbReference type="GO" id="GO:0043590">
    <property type="term" value="C:bacterial nucleoid"/>
    <property type="evidence" value="ECO:0007669"/>
    <property type="project" value="TreeGrafter"/>
</dbReference>
<dbReference type="SUPFAM" id="SSF50249">
    <property type="entry name" value="Nucleic acid-binding proteins"/>
    <property type="match status" value="1"/>
</dbReference>
<organism evidence="9 10">
    <name type="scientific">Candidatus Saccharimonas aalborgensis</name>
    <dbReference type="NCBI Taxonomy" id="1332188"/>
    <lineage>
        <taxon>Bacteria</taxon>
        <taxon>Candidatus Saccharimonadota</taxon>
        <taxon>Candidatus Saccharimonadia</taxon>
        <taxon>Candidatus Saccharimonadales</taxon>
        <taxon>Candidatus Saccharimonadaceae</taxon>
        <taxon>Candidatus Saccharimonas</taxon>
    </lineage>
</organism>
<proteinExistence type="inferred from homology"/>
<gene>
    <name evidence="7" type="primary">recO</name>
    <name evidence="9" type="ORF">L336_0784</name>
</gene>
<dbReference type="Pfam" id="PF11967">
    <property type="entry name" value="RecO_N"/>
    <property type="match status" value="1"/>
</dbReference>
<dbReference type="PANTHER" id="PTHR33991:SF1">
    <property type="entry name" value="DNA REPAIR PROTEIN RECO"/>
    <property type="match status" value="1"/>
</dbReference>
<dbReference type="Proteomes" id="UP000013893">
    <property type="component" value="Chromosome"/>
</dbReference>
<comment type="function">
    <text evidence="7">Involved in DNA repair and RecF pathway recombination.</text>
</comment>
<accession>R4PZ14</accession>
<dbReference type="GO" id="GO:0006310">
    <property type="term" value="P:DNA recombination"/>
    <property type="evidence" value="ECO:0007669"/>
    <property type="project" value="UniProtKB-UniRule"/>
</dbReference>
<evidence type="ECO:0000256" key="3">
    <source>
        <dbReference type="ARBA" id="ARBA00022763"/>
    </source>
</evidence>
<dbReference type="PANTHER" id="PTHR33991">
    <property type="entry name" value="DNA REPAIR PROTEIN RECO"/>
    <property type="match status" value="1"/>
</dbReference>
<dbReference type="KEGG" id="saal:L336_0784"/>
<evidence type="ECO:0000256" key="1">
    <source>
        <dbReference type="ARBA" id="ARBA00007452"/>
    </source>
</evidence>
<dbReference type="InterPro" id="IPR003717">
    <property type="entry name" value="RecO"/>
</dbReference>
<keyword evidence="5 7" id="KW-0234">DNA repair</keyword>
<dbReference type="GO" id="GO:0006302">
    <property type="term" value="P:double-strand break repair"/>
    <property type="evidence" value="ECO:0007669"/>
    <property type="project" value="TreeGrafter"/>
</dbReference>
<evidence type="ECO:0000313" key="10">
    <source>
        <dbReference type="Proteomes" id="UP000013893"/>
    </source>
</evidence>
<sequence>MSVERTRAIILRRTNYGEADRVLRMITPLGQRSVIAKGVRREKSKLAGGIELFAISDVVITGGRGELGILTSARLVQFYQHILNDYDRLQFGYESINLVAKASEMIDEPEWYGVLSEVYMGLDVSTIPLQLIQTWFYVHYAELTGYELNLENDVTGQPLDEKKTYMYDSSERGLRPAEQGDISADHIKLLRIIATKPIQTITQIGGVMSILPDCWLIARQHASV</sequence>
<dbReference type="InterPro" id="IPR022572">
    <property type="entry name" value="DNA_rep/recomb_RecO_N"/>
</dbReference>
<dbReference type="EMBL" id="CP005957">
    <property type="protein sequence ID" value="AGL62486.1"/>
    <property type="molecule type" value="Genomic_DNA"/>
</dbReference>
<reference evidence="9 10" key="1">
    <citation type="journal article" date="2013" name="Nat. Biotechnol.">
        <title>Genome sequences of rare, uncultured bacteria obtained by differential coverage binning of multiple metagenomes.</title>
        <authorList>
            <person name="Albertsen M."/>
            <person name="Hugenholtz P."/>
            <person name="Skarshewski A."/>
            <person name="Nielsen K.L."/>
            <person name="Tyson G.W."/>
            <person name="Nielsen P.H."/>
        </authorList>
    </citation>
    <scope>NUCLEOTIDE SEQUENCE [LARGE SCALE GENOMIC DNA]</scope>
    <source>
        <strain evidence="9">TM71</strain>
    </source>
</reference>
<dbReference type="HOGENOM" id="CLU_1228098_0_0_0"/>
<feature type="domain" description="DNA replication/recombination mediator RecO N-terminal" evidence="8">
    <location>
        <begin position="1"/>
        <end position="78"/>
    </location>
</feature>
<evidence type="ECO:0000256" key="6">
    <source>
        <dbReference type="ARBA" id="ARBA00033409"/>
    </source>
</evidence>
<dbReference type="InterPro" id="IPR012340">
    <property type="entry name" value="NA-bd_OB-fold"/>
</dbReference>
<evidence type="ECO:0000256" key="5">
    <source>
        <dbReference type="ARBA" id="ARBA00023204"/>
    </source>
</evidence>
<dbReference type="AlphaFoldDB" id="R4PZ14"/>
<protein>
    <recommendedName>
        <fullName evidence="2 7">DNA repair protein RecO</fullName>
    </recommendedName>
    <alternativeName>
        <fullName evidence="6 7">Recombination protein O</fullName>
    </alternativeName>
</protein>
<name>R4PZ14_9BACT</name>
<dbReference type="HAMAP" id="MF_00201">
    <property type="entry name" value="RecO"/>
    <property type="match status" value="1"/>
</dbReference>
<keyword evidence="10" id="KW-1185">Reference proteome</keyword>
<keyword evidence="4 7" id="KW-0233">DNA recombination</keyword>
<dbReference type="RefSeq" id="WP_015641936.1">
    <property type="nucleotide sequence ID" value="NC_021219.1"/>
</dbReference>
<evidence type="ECO:0000313" key="9">
    <source>
        <dbReference type="EMBL" id="AGL62486.1"/>
    </source>
</evidence>
<evidence type="ECO:0000256" key="7">
    <source>
        <dbReference type="HAMAP-Rule" id="MF_00201"/>
    </source>
</evidence>
<evidence type="ECO:0000256" key="2">
    <source>
        <dbReference type="ARBA" id="ARBA00021310"/>
    </source>
</evidence>
<dbReference type="NCBIfam" id="TIGR00613">
    <property type="entry name" value="reco"/>
    <property type="match status" value="1"/>
</dbReference>
<dbReference type="InterPro" id="IPR042242">
    <property type="entry name" value="RecO_C"/>
</dbReference>
<comment type="similarity">
    <text evidence="1 7">Belongs to the RecO family.</text>
</comment>
<dbReference type="Gene3D" id="1.20.1440.120">
    <property type="entry name" value="Recombination protein O, C-terminal domain"/>
    <property type="match status" value="1"/>
</dbReference>
<evidence type="ECO:0000259" key="8">
    <source>
        <dbReference type="Pfam" id="PF11967"/>
    </source>
</evidence>
<dbReference type="Gene3D" id="2.40.50.140">
    <property type="entry name" value="Nucleic acid-binding proteins"/>
    <property type="match status" value="1"/>
</dbReference>
<dbReference type="STRING" id="1332188.L336_0784"/>